<evidence type="ECO:0000256" key="1">
    <source>
        <dbReference type="ARBA" id="ARBA00005254"/>
    </source>
</evidence>
<dbReference type="FunFam" id="3.90.226.10:FF:000009">
    <property type="entry name" value="Carnitinyl-CoA dehydratase"/>
    <property type="match status" value="1"/>
</dbReference>
<dbReference type="GO" id="GO:0006635">
    <property type="term" value="P:fatty acid beta-oxidation"/>
    <property type="evidence" value="ECO:0007669"/>
    <property type="project" value="TreeGrafter"/>
</dbReference>
<proteinExistence type="inferred from homology"/>
<keyword evidence="2" id="KW-0456">Lyase</keyword>
<dbReference type="AlphaFoldDB" id="A0A7Y6NQD0"/>
<keyword evidence="4" id="KW-0413">Isomerase</keyword>
<comment type="similarity">
    <text evidence="1 3">Belongs to the enoyl-CoA hydratase/isomerase family.</text>
</comment>
<dbReference type="Gene3D" id="1.10.12.10">
    <property type="entry name" value="Lyase 2-enoyl-coa Hydratase, Chain A, domain 2"/>
    <property type="match status" value="1"/>
</dbReference>
<protein>
    <submittedName>
        <fullName evidence="4">Enoyl-CoA hydratase/isomerase family protein</fullName>
    </submittedName>
</protein>
<dbReference type="GO" id="GO:0016853">
    <property type="term" value="F:isomerase activity"/>
    <property type="evidence" value="ECO:0007669"/>
    <property type="project" value="UniProtKB-KW"/>
</dbReference>
<evidence type="ECO:0000256" key="3">
    <source>
        <dbReference type="RuleBase" id="RU003707"/>
    </source>
</evidence>
<dbReference type="InterPro" id="IPR018376">
    <property type="entry name" value="Enoyl-CoA_hyd/isom_CS"/>
</dbReference>
<dbReference type="Proteomes" id="UP000529637">
    <property type="component" value="Unassembled WGS sequence"/>
</dbReference>
<dbReference type="InterPro" id="IPR001753">
    <property type="entry name" value="Enoyl-CoA_hydra/iso"/>
</dbReference>
<dbReference type="CDD" id="cd06558">
    <property type="entry name" value="crotonase-like"/>
    <property type="match status" value="1"/>
</dbReference>
<dbReference type="InterPro" id="IPR014748">
    <property type="entry name" value="Enoyl-CoA_hydra_C"/>
</dbReference>
<reference evidence="4 5" key="1">
    <citation type="submission" date="2020-06" db="EMBL/GenBank/DDBJ databases">
        <title>Schlegella sp. ID0723 isolated from air conditioner.</title>
        <authorList>
            <person name="Kim D.Y."/>
            <person name="Kim D.-U."/>
        </authorList>
    </citation>
    <scope>NUCLEOTIDE SEQUENCE [LARGE SCALE GENOMIC DNA]</scope>
    <source>
        <strain evidence="4 5">ID0723</strain>
    </source>
</reference>
<evidence type="ECO:0000313" key="4">
    <source>
        <dbReference type="EMBL" id="NUZ07403.1"/>
    </source>
</evidence>
<dbReference type="RefSeq" id="WP_176070260.1">
    <property type="nucleotide sequence ID" value="NZ_JABWMJ010000008.1"/>
</dbReference>
<dbReference type="InterPro" id="IPR029045">
    <property type="entry name" value="ClpP/crotonase-like_dom_sf"/>
</dbReference>
<organism evidence="4 5">
    <name type="scientific">Piscinibacter koreensis</name>
    <dbReference type="NCBI Taxonomy" id="2742824"/>
    <lineage>
        <taxon>Bacteria</taxon>
        <taxon>Pseudomonadati</taxon>
        <taxon>Pseudomonadota</taxon>
        <taxon>Betaproteobacteria</taxon>
        <taxon>Burkholderiales</taxon>
        <taxon>Sphaerotilaceae</taxon>
        <taxon>Piscinibacter</taxon>
    </lineage>
</organism>
<comment type="caution">
    <text evidence="4">The sequence shown here is derived from an EMBL/GenBank/DDBJ whole genome shotgun (WGS) entry which is preliminary data.</text>
</comment>
<dbReference type="Gene3D" id="3.90.226.10">
    <property type="entry name" value="2-enoyl-CoA Hydratase, Chain A, domain 1"/>
    <property type="match status" value="1"/>
</dbReference>
<dbReference type="SUPFAM" id="SSF52096">
    <property type="entry name" value="ClpP/crotonase"/>
    <property type="match status" value="1"/>
</dbReference>
<dbReference type="Pfam" id="PF00378">
    <property type="entry name" value="ECH_1"/>
    <property type="match status" value="1"/>
</dbReference>
<keyword evidence="5" id="KW-1185">Reference proteome</keyword>
<dbReference type="PROSITE" id="PS00166">
    <property type="entry name" value="ENOYL_COA_HYDRATASE"/>
    <property type="match status" value="1"/>
</dbReference>
<evidence type="ECO:0000313" key="5">
    <source>
        <dbReference type="Proteomes" id="UP000529637"/>
    </source>
</evidence>
<dbReference type="PANTHER" id="PTHR11941">
    <property type="entry name" value="ENOYL-COA HYDRATASE-RELATED"/>
    <property type="match status" value="1"/>
</dbReference>
<dbReference type="PANTHER" id="PTHR11941:SF54">
    <property type="entry name" value="ENOYL-COA HYDRATASE, MITOCHONDRIAL"/>
    <property type="match status" value="1"/>
</dbReference>
<dbReference type="GO" id="GO:0016829">
    <property type="term" value="F:lyase activity"/>
    <property type="evidence" value="ECO:0007669"/>
    <property type="project" value="UniProtKB-KW"/>
</dbReference>
<dbReference type="EMBL" id="JABWMJ010000008">
    <property type="protein sequence ID" value="NUZ07403.1"/>
    <property type="molecule type" value="Genomic_DNA"/>
</dbReference>
<gene>
    <name evidence="4" type="ORF">HQN59_16695</name>
</gene>
<accession>A0A7Y6NQD0</accession>
<evidence type="ECO:0000256" key="2">
    <source>
        <dbReference type="ARBA" id="ARBA00023239"/>
    </source>
</evidence>
<name>A0A7Y6NQD0_9BURK</name>
<sequence length="253" mass="27119">MRIGSVEFEKVGRIAVLTLDEPTKLNAISLGIRQGLTEGLARIDADPDVRVGILTGRGDKAFCAGADISSFPETPEQARDFIAGVLPVLEAPERCRKPLIAAVNGIAFGGGFELAIACDFILASERARFGVPEIQLGLLPGFALLRLHQIVGRPKAKEMSMLGEPISAADAAALGIALRTVAPEKLMDEAMAFAEKLAAKPQMALQMAKSFYNKGIGGDDMRYAIDAFPFLFQTDDVKEGVAAFRAKRKPVFK</sequence>